<evidence type="ECO:0000313" key="3">
    <source>
        <dbReference type="EMBL" id="WGM08442.1"/>
    </source>
</evidence>
<geneLocation type="plasmid" evidence="2">
    <name>pArsFIN8</name>
</geneLocation>
<dbReference type="Proteomes" id="UP001177592">
    <property type="component" value="Plasmid paNv_CAN3"/>
</dbReference>
<evidence type="ECO:0000313" key="2">
    <source>
        <dbReference type="EMBL" id="QBY46546.1"/>
    </source>
</evidence>
<dbReference type="Pfam" id="PF01464">
    <property type="entry name" value="SLT"/>
    <property type="match status" value="1"/>
</dbReference>
<dbReference type="Gene3D" id="1.10.530.10">
    <property type="match status" value="1"/>
</dbReference>
<proteinExistence type="predicted"/>
<feature type="domain" description="Transglycosylase SLT" evidence="1">
    <location>
        <begin position="29"/>
        <end position="167"/>
    </location>
</feature>
<dbReference type="Proteomes" id="UP000295134">
    <property type="component" value="Plasmid pArsFIN8"/>
</dbReference>
<keyword evidence="5" id="KW-1185">Reference proteome</keyword>
<sequence>MKNKILIVISALMTSPFGHSSMVDLKNTAWEKYAKICDIDPLLLYAIALKESSHRIGSGSFVAPYKYALNNPVLGSYYPKNKAEAVRKVNEFVKVSNLTDIGITQINWKWNGSRYVSTPSELLDLDKNIEVSAKILCAAIALSPNDIAQAIGNYHTPNPAMRKKSKAYGESVLLIWQRLNSYE</sequence>
<evidence type="ECO:0000313" key="4">
    <source>
        <dbReference type="Proteomes" id="UP000295134"/>
    </source>
</evidence>
<protein>
    <submittedName>
        <fullName evidence="3">Transglycosylase SLT domain-containing protein</fullName>
    </submittedName>
</protein>
<dbReference type="RefSeq" id="WP_081700662.1">
    <property type="nucleotide sequence ID" value="NZ_CP038620.1"/>
</dbReference>
<dbReference type="SUPFAM" id="SSF53955">
    <property type="entry name" value="Lysozyme-like"/>
    <property type="match status" value="1"/>
</dbReference>
<accession>A0A4P7L2C9</accession>
<geneLocation type="plasmid" evidence="3 5">
    <name>paNv_CAN3</name>
</geneLocation>
<dbReference type="EMBL" id="CP038620">
    <property type="protein sequence ID" value="QBY46546.1"/>
    <property type="molecule type" value="Genomic_DNA"/>
</dbReference>
<name>A0A4P7L2C9_9GAMM</name>
<dbReference type="GeneID" id="39751063"/>
<reference evidence="3" key="2">
    <citation type="submission" date="2023-04" db="EMBL/GenBank/DDBJ databases">
        <title>Genome dynamics across the evolutionary transition to endosymbiosis.</title>
        <authorList>
            <person name="Siozios S."/>
            <person name="Nadal-Jimenez P."/>
            <person name="Azagi T."/>
            <person name="Sprong H."/>
            <person name="Frost C.L."/>
            <person name="Parratt S.R."/>
            <person name="Taylor G."/>
            <person name="Brettell L."/>
            <person name="Lew K.C."/>
            <person name="Croft L."/>
            <person name="King K.C."/>
            <person name="Brockhurst M.A."/>
            <person name="Hypsa V."/>
            <person name="Novakova E."/>
            <person name="Darby A.C."/>
            <person name="Hurst G.D.D."/>
        </authorList>
    </citation>
    <scope>NUCLEOTIDE SEQUENCE</scope>
    <source>
        <strain evidence="3">ANv_CAN</strain>
        <plasmid evidence="3">paNv_CAN3</plasmid>
    </source>
</reference>
<dbReference type="EMBL" id="CP123526">
    <property type="protein sequence ID" value="WGM08442.1"/>
    <property type="molecule type" value="Genomic_DNA"/>
</dbReference>
<dbReference type="InterPro" id="IPR008258">
    <property type="entry name" value="Transglycosylase_SLT_dom_1"/>
</dbReference>
<dbReference type="InterPro" id="IPR023346">
    <property type="entry name" value="Lysozyme-like_dom_sf"/>
</dbReference>
<organism evidence="2 4">
    <name type="scientific">Arsenophonus nasoniae</name>
    <name type="common">son-killer infecting Nasonia vitripennis</name>
    <dbReference type="NCBI Taxonomy" id="638"/>
    <lineage>
        <taxon>Bacteria</taxon>
        <taxon>Pseudomonadati</taxon>
        <taxon>Pseudomonadota</taxon>
        <taxon>Gammaproteobacteria</taxon>
        <taxon>Enterobacterales</taxon>
        <taxon>Morganellaceae</taxon>
        <taxon>Arsenophonus</taxon>
    </lineage>
</organism>
<dbReference type="KEGG" id="ans:ArsFIN_51570"/>
<evidence type="ECO:0000313" key="5">
    <source>
        <dbReference type="Proteomes" id="UP001177592"/>
    </source>
</evidence>
<reference evidence="2 4" key="1">
    <citation type="submission" date="2019-03" db="EMBL/GenBank/DDBJ databases">
        <title>Long-read sequencing reveals hyperdense prophage content in a complex bacterial symbiont genome.</title>
        <authorList>
            <person name="Frost C.L."/>
            <person name="Siozios S."/>
            <person name="Nadal-Jimenez P."/>
            <person name="Brockhurst M.A."/>
            <person name="King K.C."/>
            <person name="Darby A.C."/>
            <person name="Hurst G.D.D."/>
        </authorList>
    </citation>
    <scope>NUCLEOTIDE SEQUENCE [LARGE SCALE GENOMIC DNA]</scope>
    <source>
        <strain evidence="2 4">FIN</strain>
        <plasmid evidence="2">pArsFIN8</plasmid>
        <plasmid evidence="4">parsfin8</plasmid>
    </source>
</reference>
<gene>
    <name evidence="2" type="ORF">ArsFIN_51570</name>
    <name evidence="3" type="ORF">QE258_23720</name>
</gene>
<dbReference type="AlphaFoldDB" id="A0A4P7L2C9"/>
<keyword evidence="2" id="KW-0614">Plasmid</keyword>
<evidence type="ECO:0000259" key="1">
    <source>
        <dbReference type="Pfam" id="PF01464"/>
    </source>
</evidence>
<geneLocation type="plasmid" evidence="4">
    <name>parsfin8</name>
</geneLocation>